<organism evidence="1 2">
    <name type="scientific">Chamaesiphon polymorphus CCALA 037</name>
    <dbReference type="NCBI Taxonomy" id="2107692"/>
    <lineage>
        <taxon>Bacteria</taxon>
        <taxon>Bacillati</taxon>
        <taxon>Cyanobacteriota</taxon>
        <taxon>Cyanophyceae</taxon>
        <taxon>Gomontiellales</taxon>
        <taxon>Chamaesiphonaceae</taxon>
        <taxon>Chamaesiphon</taxon>
    </lineage>
</organism>
<comment type="caution">
    <text evidence="1">The sequence shown here is derived from an EMBL/GenBank/DDBJ whole genome shotgun (WGS) entry which is preliminary data.</text>
</comment>
<reference evidence="1 2" key="1">
    <citation type="submission" date="2018-03" db="EMBL/GenBank/DDBJ databases">
        <title>The ancient ancestry and fast evolution of plastids.</title>
        <authorList>
            <person name="Moore K.R."/>
            <person name="Magnabosco C."/>
            <person name="Momper L."/>
            <person name="Gold D.A."/>
            <person name="Bosak T."/>
            <person name="Fournier G.P."/>
        </authorList>
    </citation>
    <scope>NUCLEOTIDE SEQUENCE [LARGE SCALE GENOMIC DNA]</scope>
    <source>
        <strain evidence="1 2">CCALA 037</strain>
    </source>
</reference>
<evidence type="ECO:0000313" key="1">
    <source>
        <dbReference type="EMBL" id="PSB56845.1"/>
    </source>
</evidence>
<dbReference type="Proteomes" id="UP000238937">
    <property type="component" value="Unassembled WGS sequence"/>
</dbReference>
<dbReference type="AlphaFoldDB" id="A0A2T1GGQ0"/>
<accession>A0A2T1GGQ0</accession>
<protein>
    <submittedName>
        <fullName evidence="1">Uncharacterized protein</fullName>
    </submittedName>
</protein>
<gene>
    <name evidence="1" type="ORF">C7B77_10420</name>
</gene>
<evidence type="ECO:0000313" key="2">
    <source>
        <dbReference type="Proteomes" id="UP000238937"/>
    </source>
</evidence>
<keyword evidence="2" id="KW-1185">Reference proteome</keyword>
<dbReference type="EMBL" id="PVWO01000105">
    <property type="protein sequence ID" value="PSB56845.1"/>
    <property type="molecule type" value="Genomic_DNA"/>
</dbReference>
<sequence length="76" mass="8500">MSCQIRFEKLPNLSPHPQPLSQAWERGAGAIGDGGVRSRDFDRKRRVCEADFSVNDHPRKRCSVAAKLAIANLPNR</sequence>
<proteinExistence type="predicted"/>
<name>A0A2T1GGQ0_9CYAN</name>